<proteinExistence type="inferred from homology"/>
<dbReference type="PANTHER" id="PTHR21600">
    <property type="entry name" value="MITOCHONDRIAL RNA PSEUDOURIDINE SYNTHASE"/>
    <property type="match status" value="1"/>
</dbReference>
<dbReference type="PANTHER" id="PTHR21600:SF87">
    <property type="entry name" value="RNA PSEUDOURIDYLATE SYNTHASE DOMAIN-CONTAINING PROTEIN 1"/>
    <property type="match status" value="1"/>
</dbReference>
<reference evidence="3 4" key="1">
    <citation type="submission" date="2020-08" db="EMBL/GenBank/DDBJ databases">
        <title>Genomic Encyclopedia of Type Strains, Phase III (KMG-III): the genomes of soil and plant-associated and newly described type strains.</title>
        <authorList>
            <person name="Whitman W."/>
        </authorList>
    </citation>
    <scope>NUCLEOTIDE SEQUENCE [LARGE SCALE GENOMIC DNA]</scope>
    <source>
        <strain evidence="3 4">CECT 8075</strain>
    </source>
</reference>
<dbReference type="SUPFAM" id="SSF55120">
    <property type="entry name" value="Pseudouridine synthase"/>
    <property type="match status" value="1"/>
</dbReference>
<dbReference type="EMBL" id="JACHXU010000011">
    <property type="protein sequence ID" value="MBB3207585.1"/>
    <property type="molecule type" value="Genomic_DNA"/>
</dbReference>
<evidence type="ECO:0000313" key="3">
    <source>
        <dbReference type="EMBL" id="MBB3207585.1"/>
    </source>
</evidence>
<evidence type="ECO:0000313" key="4">
    <source>
        <dbReference type="Proteomes" id="UP000536179"/>
    </source>
</evidence>
<dbReference type="InterPro" id="IPR006224">
    <property type="entry name" value="PsdUridine_synth_RluA-like_CS"/>
</dbReference>
<gene>
    <name evidence="3" type="ORF">FHS27_003410</name>
</gene>
<name>A0A7W5DZZ7_9BACT</name>
<dbReference type="RefSeq" id="WP_221225147.1">
    <property type="nucleotide sequence ID" value="NZ_JACHXU010000011.1"/>
</dbReference>
<dbReference type="InterPro" id="IPR050188">
    <property type="entry name" value="RluA_PseudoU_synthase"/>
</dbReference>
<dbReference type="PROSITE" id="PS01129">
    <property type="entry name" value="PSI_RLU"/>
    <property type="match status" value="1"/>
</dbReference>
<dbReference type="AlphaFoldDB" id="A0A7W5DZZ7"/>
<dbReference type="CDD" id="cd02869">
    <property type="entry name" value="PseudoU_synth_RluA_like"/>
    <property type="match status" value="1"/>
</dbReference>
<dbReference type="Gene3D" id="3.30.2350.10">
    <property type="entry name" value="Pseudouridine synthase"/>
    <property type="match status" value="1"/>
</dbReference>
<dbReference type="Proteomes" id="UP000536179">
    <property type="component" value="Unassembled WGS sequence"/>
</dbReference>
<dbReference type="Pfam" id="PF00849">
    <property type="entry name" value="PseudoU_synth_2"/>
    <property type="match status" value="1"/>
</dbReference>
<dbReference type="InterPro" id="IPR020103">
    <property type="entry name" value="PsdUridine_synth_cat_dom_sf"/>
</dbReference>
<dbReference type="InterPro" id="IPR006145">
    <property type="entry name" value="PsdUridine_synth_RsuA/RluA"/>
</dbReference>
<dbReference type="GO" id="GO:0000455">
    <property type="term" value="P:enzyme-directed rRNA pseudouridine synthesis"/>
    <property type="evidence" value="ECO:0007669"/>
    <property type="project" value="TreeGrafter"/>
</dbReference>
<organism evidence="3 4">
    <name type="scientific">Aporhodopirellula rubra</name>
    <dbReference type="NCBI Taxonomy" id="980271"/>
    <lineage>
        <taxon>Bacteria</taxon>
        <taxon>Pseudomonadati</taxon>
        <taxon>Planctomycetota</taxon>
        <taxon>Planctomycetia</taxon>
        <taxon>Pirellulales</taxon>
        <taxon>Pirellulaceae</taxon>
        <taxon>Aporhodopirellula</taxon>
    </lineage>
</organism>
<accession>A0A7W5DZZ7</accession>
<evidence type="ECO:0000256" key="1">
    <source>
        <dbReference type="ARBA" id="ARBA00010876"/>
    </source>
</evidence>
<evidence type="ECO:0000259" key="2">
    <source>
        <dbReference type="Pfam" id="PF00849"/>
    </source>
</evidence>
<sequence length="228" mass="25264">MIRILWQCDSAVAVDKPAGLSTTSPPGTDSLEFRLRDQLAAERGFLAAVHRLDRDVSGVVLVALTKKTARLLSEQFAIRKVRKTYHAWVQGRVDIDASAESPSSERTTQRWTDYLRKIPDVAKGEICRAEDAGAKLAETDVSVLEYDGNADCSLIELSPLTGRMHQLRLQTAARGHAILSDPIYGSTNCTPPKRDDWTFDTIALVAMKLQFHHPRTGVLTNVALERLI</sequence>
<protein>
    <submittedName>
        <fullName evidence="3">23S rRNA-/tRNA-specific pseudouridylate synthase</fullName>
    </submittedName>
</protein>
<feature type="domain" description="Pseudouridine synthase RsuA/RluA-like" evidence="2">
    <location>
        <begin position="12"/>
        <end position="173"/>
    </location>
</feature>
<comment type="caution">
    <text evidence="3">The sequence shown here is derived from an EMBL/GenBank/DDBJ whole genome shotgun (WGS) entry which is preliminary data.</text>
</comment>
<keyword evidence="4" id="KW-1185">Reference proteome</keyword>
<dbReference type="GO" id="GO:0140098">
    <property type="term" value="F:catalytic activity, acting on RNA"/>
    <property type="evidence" value="ECO:0007669"/>
    <property type="project" value="UniProtKB-ARBA"/>
</dbReference>
<dbReference type="GO" id="GO:0003723">
    <property type="term" value="F:RNA binding"/>
    <property type="evidence" value="ECO:0007669"/>
    <property type="project" value="InterPro"/>
</dbReference>
<comment type="similarity">
    <text evidence="1">Belongs to the pseudouridine synthase RluA family.</text>
</comment>
<dbReference type="GO" id="GO:0009982">
    <property type="term" value="F:pseudouridine synthase activity"/>
    <property type="evidence" value="ECO:0007669"/>
    <property type="project" value="InterPro"/>
</dbReference>